<dbReference type="Gene3D" id="3.60.9.10">
    <property type="entry name" value="Aldehyde ferredoxin oxidoreductase, N-terminal domain"/>
    <property type="match status" value="1"/>
</dbReference>
<comment type="cofactor">
    <cofactor evidence="1">
        <name>[4Fe-4S] cluster</name>
        <dbReference type="ChEBI" id="CHEBI:49883"/>
    </cofactor>
</comment>
<protein>
    <submittedName>
        <fullName evidence="8">Aldehyde ferredoxin oxidoreductase</fullName>
    </submittedName>
</protein>
<sequence>MNILIDAKEQNYSIIEGEYFPLSFGMMMHETHETWKYNPFDEKNLFCFGRGILPVIGGHRLIFSFRSPLWDGFHFSAMGGAGYTFKDTGVSNVAITGKCSIPSLIVINGEEENLKVDFIPFNDKIESIYEFNEKIIDKFKEKNYRAFLVGPASKTTNMGAIYSHTIKNGKAVEGSEDWAARGGGGSVLFQAHNIVGVVFFGKKRPEKDLRHIVEEHFKKPYTKVVLENTEKYRYSEEKKTGGTFGNNYHITMELTPIFNWRMPFIDKNKRFKLHRKILKHFVKNFDIEAIETKNWTNCGEPCPTVCKKHRNGLHVDYEPYEANGPLLGIFDIYAADKVVNMVDTIGIDAIEFGNLCSWVFELLDNGMLKPEEVGIEKPVFDIESFENDEDILKNSEHNAKQAVAFAKIVAFNENEFGNLCSRGVRRASKVLNEKYPERIKDRKFEDFGVYDSFGKEGQISPTMYWAIGNFMPYLIQGKYLTHYQCGVFLEPEELAKLSVKNTLEEIMLENLGICRFHRKWITPIIDKLLKEVSDIDIFFESKKLLKDISKYDSNIGYPTMESKRVEELIISGANEFENEKWSKEFEKGNFNEYIKRVVKKYEELLEIDWKIK</sequence>
<evidence type="ECO:0000256" key="2">
    <source>
        <dbReference type="ARBA" id="ARBA00011032"/>
    </source>
</evidence>
<evidence type="ECO:0000256" key="5">
    <source>
        <dbReference type="ARBA" id="ARBA00023004"/>
    </source>
</evidence>
<evidence type="ECO:0000313" key="8">
    <source>
        <dbReference type="EMBL" id="ABR54153.1"/>
    </source>
</evidence>
<evidence type="ECO:0000313" key="9">
    <source>
        <dbReference type="Proteomes" id="UP000001107"/>
    </source>
</evidence>
<keyword evidence="3" id="KW-0004">4Fe-4S</keyword>
<dbReference type="InterPro" id="IPR051919">
    <property type="entry name" value="W-dependent_AOR"/>
</dbReference>
<dbReference type="GO" id="GO:0051539">
    <property type="term" value="F:4 iron, 4 sulfur cluster binding"/>
    <property type="evidence" value="ECO:0007669"/>
    <property type="project" value="UniProtKB-KW"/>
</dbReference>
<dbReference type="Gene3D" id="1.10.569.10">
    <property type="entry name" value="Aldehyde Ferredoxin Oxidoreductase Protein, subunit A, domain 2"/>
    <property type="match status" value="1"/>
</dbReference>
<comment type="similarity">
    <text evidence="2">Belongs to the AOR/FOR family.</text>
</comment>
<dbReference type="KEGG" id="mvn:Mevan_0244"/>
<dbReference type="SUPFAM" id="SSF56228">
    <property type="entry name" value="Aldehyde ferredoxin oxidoreductase, N-terminal domain"/>
    <property type="match status" value="1"/>
</dbReference>
<dbReference type="GO" id="GO:0046872">
    <property type="term" value="F:metal ion binding"/>
    <property type="evidence" value="ECO:0007669"/>
    <property type="project" value="UniProtKB-KW"/>
</dbReference>
<gene>
    <name evidence="8" type="ordered locus">Mevan_0244</name>
</gene>
<dbReference type="InterPro" id="IPR036021">
    <property type="entry name" value="Tungsten_al_ferr_oxy-like_C"/>
</dbReference>
<dbReference type="eggNOG" id="arCOG05072">
    <property type="taxonomic scope" value="Archaea"/>
</dbReference>
<dbReference type="Pfam" id="PF02730">
    <property type="entry name" value="AFOR_N"/>
    <property type="match status" value="1"/>
</dbReference>
<dbReference type="SUPFAM" id="SSF48310">
    <property type="entry name" value="Aldehyde ferredoxin oxidoreductase, C-terminal domains"/>
    <property type="match status" value="1"/>
</dbReference>
<dbReference type="HOGENOM" id="CLU_440510_0_0_2"/>
<dbReference type="STRING" id="406327.Mevan_0244"/>
<evidence type="ECO:0000259" key="7">
    <source>
        <dbReference type="SMART" id="SM00790"/>
    </source>
</evidence>
<keyword evidence="5" id="KW-0408">Iron</keyword>
<dbReference type="SMART" id="SM00790">
    <property type="entry name" value="AFOR_N"/>
    <property type="match status" value="1"/>
</dbReference>
<keyword evidence="4" id="KW-0479">Metal-binding</keyword>
<evidence type="ECO:0000256" key="1">
    <source>
        <dbReference type="ARBA" id="ARBA00001966"/>
    </source>
</evidence>
<evidence type="ECO:0000256" key="3">
    <source>
        <dbReference type="ARBA" id="ARBA00022485"/>
    </source>
</evidence>
<dbReference type="OrthoDB" id="84495at2157"/>
<evidence type="ECO:0000256" key="4">
    <source>
        <dbReference type="ARBA" id="ARBA00022723"/>
    </source>
</evidence>
<keyword evidence="6" id="KW-0411">Iron-sulfur</keyword>
<organism evidence="8 9">
    <name type="scientific">Methanococcus vannielii (strain ATCC 35089 / DSM 1224 / JCM 13029 / OCM 148 / SB)</name>
    <dbReference type="NCBI Taxonomy" id="406327"/>
    <lineage>
        <taxon>Archaea</taxon>
        <taxon>Methanobacteriati</taxon>
        <taxon>Methanobacteriota</taxon>
        <taxon>Methanomada group</taxon>
        <taxon>Methanococci</taxon>
        <taxon>Methanococcales</taxon>
        <taxon>Methanococcaceae</taxon>
        <taxon>Methanococcus</taxon>
    </lineage>
</organism>
<reference evidence="8" key="1">
    <citation type="submission" date="2007-06" db="EMBL/GenBank/DDBJ databases">
        <title>Complete sequence of Methanococcus vannielii SB.</title>
        <authorList>
            <consortium name="US DOE Joint Genome Institute"/>
            <person name="Copeland A."/>
            <person name="Lucas S."/>
            <person name="Lapidus A."/>
            <person name="Barry K."/>
            <person name="Glavina del Rio T."/>
            <person name="Dalin E."/>
            <person name="Tice H."/>
            <person name="Pitluck S."/>
            <person name="Chain P."/>
            <person name="Malfatti S."/>
            <person name="Shin M."/>
            <person name="Vergez L."/>
            <person name="Schmutz J."/>
            <person name="Larimer F."/>
            <person name="Land M."/>
            <person name="Hauser L."/>
            <person name="Kyrpides N."/>
            <person name="Anderson I."/>
            <person name="Sieprawska-Lupa M."/>
            <person name="Whitman W.B."/>
            <person name="Richardson P."/>
        </authorList>
    </citation>
    <scope>NUCLEOTIDE SEQUENCE [LARGE SCALE GENOMIC DNA]</scope>
    <source>
        <strain evidence="8">SB</strain>
    </source>
</reference>
<dbReference type="RefSeq" id="WP_011972056.1">
    <property type="nucleotide sequence ID" value="NC_009634.1"/>
</dbReference>
<dbReference type="GeneID" id="5324946"/>
<dbReference type="InterPro" id="IPR013984">
    <property type="entry name" value="Ald_Fedxn_OxRdtase_dom2"/>
</dbReference>
<dbReference type="GO" id="GO:0016625">
    <property type="term" value="F:oxidoreductase activity, acting on the aldehyde or oxo group of donors, iron-sulfur protein as acceptor"/>
    <property type="evidence" value="ECO:0007669"/>
    <property type="project" value="InterPro"/>
</dbReference>
<dbReference type="PANTHER" id="PTHR30038">
    <property type="entry name" value="ALDEHYDE FERREDOXIN OXIDOREDUCTASE"/>
    <property type="match status" value="1"/>
</dbReference>
<proteinExistence type="inferred from homology"/>
<dbReference type="InterPro" id="IPR001203">
    <property type="entry name" value="OxRdtase_Ald_Fedxn_C"/>
</dbReference>
<dbReference type="GO" id="GO:0009055">
    <property type="term" value="F:electron transfer activity"/>
    <property type="evidence" value="ECO:0007669"/>
    <property type="project" value="InterPro"/>
</dbReference>
<name>A6UNT1_METVS</name>
<feature type="domain" description="Aldehyde ferredoxin oxidoreductase N-terminal" evidence="7">
    <location>
        <begin position="1"/>
        <end position="203"/>
    </location>
</feature>
<dbReference type="Pfam" id="PF01314">
    <property type="entry name" value="AFOR_C"/>
    <property type="match status" value="1"/>
</dbReference>
<dbReference type="InterPro" id="IPR013983">
    <property type="entry name" value="Ald_Fedxn_OxRdtase_N"/>
</dbReference>
<evidence type="ECO:0000256" key="6">
    <source>
        <dbReference type="ARBA" id="ARBA00023014"/>
    </source>
</evidence>
<keyword evidence="9" id="KW-1185">Reference proteome</keyword>
<dbReference type="InterPro" id="IPR036503">
    <property type="entry name" value="Ald_Fedxn_OxRdtase_N_sf"/>
</dbReference>
<dbReference type="AlphaFoldDB" id="A6UNT1"/>
<dbReference type="EMBL" id="CP000742">
    <property type="protein sequence ID" value="ABR54153.1"/>
    <property type="molecule type" value="Genomic_DNA"/>
</dbReference>
<dbReference type="PANTHER" id="PTHR30038:SF7">
    <property type="entry name" value="TUNGSTEN-CONTAINING GLYCERALDEHYDE-3-PHOSPHATE:FERREDOXIN OXIDOREDUCTASE"/>
    <property type="match status" value="1"/>
</dbReference>
<accession>A6UNT1</accession>
<dbReference type="Proteomes" id="UP000001107">
    <property type="component" value="Chromosome"/>
</dbReference>